<name>A0ABN3L3D9_STRLO</name>
<evidence type="ECO:0000313" key="3">
    <source>
        <dbReference type="Proteomes" id="UP001501777"/>
    </source>
</evidence>
<organism evidence="2 3">
    <name type="scientific">Streptomyces longisporus</name>
    <dbReference type="NCBI Taxonomy" id="1948"/>
    <lineage>
        <taxon>Bacteria</taxon>
        <taxon>Bacillati</taxon>
        <taxon>Actinomycetota</taxon>
        <taxon>Actinomycetes</taxon>
        <taxon>Kitasatosporales</taxon>
        <taxon>Streptomycetaceae</taxon>
        <taxon>Streptomyces</taxon>
    </lineage>
</organism>
<keyword evidence="3" id="KW-1185">Reference proteome</keyword>
<proteinExistence type="predicted"/>
<dbReference type="Proteomes" id="UP001501777">
    <property type="component" value="Unassembled WGS sequence"/>
</dbReference>
<evidence type="ECO:0000256" key="1">
    <source>
        <dbReference type="SAM" id="MobiDB-lite"/>
    </source>
</evidence>
<dbReference type="RefSeq" id="WP_344398912.1">
    <property type="nucleotide sequence ID" value="NZ_BAAASG010000002.1"/>
</dbReference>
<dbReference type="EMBL" id="BAAASG010000002">
    <property type="protein sequence ID" value="GAA2477079.1"/>
    <property type="molecule type" value="Genomic_DNA"/>
</dbReference>
<gene>
    <name evidence="2" type="ORF">GCM10010276_11320</name>
</gene>
<reference evidence="2 3" key="1">
    <citation type="journal article" date="2019" name="Int. J. Syst. Evol. Microbiol.">
        <title>The Global Catalogue of Microorganisms (GCM) 10K type strain sequencing project: providing services to taxonomists for standard genome sequencing and annotation.</title>
        <authorList>
            <consortium name="The Broad Institute Genomics Platform"/>
            <consortium name="The Broad Institute Genome Sequencing Center for Infectious Disease"/>
            <person name="Wu L."/>
            <person name="Ma J."/>
        </authorList>
    </citation>
    <scope>NUCLEOTIDE SEQUENCE [LARGE SCALE GENOMIC DNA]</scope>
    <source>
        <strain evidence="2 3">JCM 4395</strain>
    </source>
</reference>
<feature type="region of interest" description="Disordered" evidence="1">
    <location>
        <begin position="69"/>
        <end position="89"/>
    </location>
</feature>
<sequence>MSGREQVVAQAARALTGRLAGARCSASGRTGPGASASTRMGLDAIVGGNIPLARTAVRTHLRARTVVVRERHAPEEGSGSAPPARRFVT</sequence>
<protein>
    <submittedName>
        <fullName evidence="2">Uncharacterized protein</fullName>
    </submittedName>
</protein>
<evidence type="ECO:0000313" key="2">
    <source>
        <dbReference type="EMBL" id="GAA2477079.1"/>
    </source>
</evidence>
<accession>A0ABN3L3D9</accession>
<comment type="caution">
    <text evidence="2">The sequence shown here is derived from an EMBL/GenBank/DDBJ whole genome shotgun (WGS) entry which is preliminary data.</text>
</comment>